<dbReference type="GO" id="GO:0004386">
    <property type="term" value="F:helicase activity"/>
    <property type="evidence" value="ECO:0007669"/>
    <property type="project" value="UniProtKB-KW"/>
</dbReference>
<keyword evidence="3 6" id="KW-0347">Helicase</keyword>
<feature type="domain" description="Helicase ATP-binding" evidence="5">
    <location>
        <begin position="30"/>
        <end position="180"/>
    </location>
</feature>
<dbReference type="GO" id="GO:0016787">
    <property type="term" value="F:hydrolase activity"/>
    <property type="evidence" value="ECO:0007669"/>
    <property type="project" value="UniProtKB-KW"/>
</dbReference>
<dbReference type="Proteomes" id="UP000186953">
    <property type="component" value="Unassembled WGS sequence"/>
</dbReference>
<evidence type="ECO:0000313" key="6">
    <source>
        <dbReference type="EMBL" id="SIQ64962.1"/>
    </source>
</evidence>
<dbReference type="STRING" id="228959.SAMN05421797_102340"/>
<dbReference type="SUPFAM" id="SSF52540">
    <property type="entry name" value="P-loop containing nucleoside triphosphate hydrolases"/>
    <property type="match status" value="1"/>
</dbReference>
<name>A0A1N6UHD0_9FLAO</name>
<evidence type="ECO:0000256" key="1">
    <source>
        <dbReference type="ARBA" id="ARBA00022741"/>
    </source>
</evidence>
<sequence>MSFKKLNPHLLERLEYLSITAPTSFQKKSIPVVKSGANAYCTAPKDSGKTTTLILTTLQKLKCKAEGNAPRAVVVVENKEKVLELYDKFFEYTKYTDVRLYASYKELHIDIQKSEIFEGIDVLITTPTTLHKLFLLNGVSTSQLKICSIDDGDFLIQKSDYTAMITVAQSIMKCQYVIYLEKMHPKLERFQDFFMERSNHVKM</sequence>
<gene>
    <name evidence="6" type="ORF">SAMN05421797_102340</name>
</gene>
<evidence type="ECO:0000313" key="7">
    <source>
        <dbReference type="Proteomes" id="UP000186953"/>
    </source>
</evidence>
<dbReference type="GO" id="GO:0003676">
    <property type="term" value="F:nucleic acid binding"/>
    <property type="evidence" value="ECO:0007669"/>
    <property type="project" value="InterPro"/>
</dbReference>
<dbReference type="PANTHER" id="PTHR47960">
    <property type="entry name" value="DEAD-BOX ATP-DEPENDENT RNA HELICASE 50"/>
    <property type="match status" value="1"/>
</dbReference>
<dbReference type="OrthoDB" id="1118340at2"/>
<protein>
    <submittedName>
        <fullName evidence="6">DEAD/DEAH box helicase</fullName>
    </submittedName>
</protein>
<dbReference type="AlphaFoldDB" id="A0A1N6UHD0"/>
<dbReference type="InterPro" id="IPR011545">
    <property type="entry name" value="DEAD/DEAH_box_helicase_dom"/>
</dbReference>
<dbReference type="Pfam" id="PF00270">
    <property type="entry name" value="DEAD"/>
    <property type="match status" value="1"/>
</dbReference>
<evidence type="ECO:0000256" key="2">
    <source>
        <dbReference type="ARBA" id="ARBA00022801"/>
    </source>
</evidence>
<dbReference type="InterPro" id="IPR027417">
    <property type="entry name" value="P-loop_NTPase"/>
</dbReference>
<keyword evidence="7" id="KW-1185">Reference proteome</keyword>
<dbReference type="SMART" id="SM00487">
    <property type="entry name" value="DEXDc"/>
    <property type="match status" value="1"/>
</dbReference>
<evidence type="ECO:0000256" key="3">
    <source>
        <dbReference type="ARBA" id="ARBA00022806"/>
    </source>
</evidence>
<dbReference type="GO" id="GO:0005524">
    <property type="term" value="F:ATP binding"/>
    <property type="evidence" value="ECO:0007669"/>
    <property type="project" value="UniProtKB-KW"/>
</dbReference>
<dbReference type="EMBL" id="FTMA01000002">
    <property type="protein sequence ID" value="SIQ64962.1"/>
    <property type="molecule type" value="Genomic_DNA"/>
</dbReference>
<keyword evidence="4" id="KW-0067">ATP-binding</keyword>
<reference evidence="7" key="1">
    <citation type="submission" date="2017-01" db="EMBL/GenBank/DDBJ databases">
        <authorList>
            <person name="Varghese N."/>
            <person name="Submissions S."/>
        </authorList>
    </citation>
    <scope>NUCLEOTIDE SEQUENCE [LARGE SCALE GENOMIC DNA]</scope>
    <source>
        <strain evidence="7">DSM 15366</strain>
    </source>
</reference>
<dbReference type="RefSeq" id="WP_076548298.1">
    <property type="nucleotide sequence ID" value="NZ_FTMA01000002.1"/>
</dbReference>
<evidence type="ECO:0000259" key="5">
    <source>
        <dbReference type="PROSITE" id="PS51192"/>
    </source>
</evidence>
<accession>A0A1N6UHD0</accession>
<keyword evidence="2" id="KW-0378">Hydrolase</keyword>
<evidence type="ECO:0000256" key="4">
    <source>
        <dbReference type="ARBA" id="ARBA00022840"/>
    </source>
</evidence>
<dbReference type="PROSITE" id="PS51192">
    <property type="entry name" value="HELICASE_ATP_BIND_1"/>
    <property type="match status" value="1"/>
</dbReference>
<dbReference type="InterPro" id="IPR014001">
    <property type="entry name" value="Helicase_ATP-bd"/>
</dbReference>
<organism evidence="6 7">
    <name type="scientific">Maribacter ulvicola</name>
    <dbReference type="NCBI Taxonomy" id="228959"/>
    <lineage>
        <taxon>Bacteria</taxon>
        <taxon>Pseudomonadati</taxon>
        <taxon>Bacteroidota</taxon>
        <taxon>Flavobacteriia</taxon>
        <taxon>Flavobacteriales</taxon>
        <taxon>Flavobacteriaceae</taxon>
        <taxon>Maribacter</taxon>
    </lineage>
</organism>
<dbReference type="Gene3D" id="3.40.50.300">
    <property type="entry name" value="P-loop containing nucleotide triphosphate hydrolases"/>
    <property type="match status" value="1"/>
</dbReference>
<keyword evidence="1" id="KW-0547">Nucleotide-binding</keyword>
<proteinExistence type="predicted"/>